<dbReference type="GO" id="GO:0043709">
    <property type="term" value="P:cell adhesion involved in single-species biofilm formation"/>
    <property type="evidence" value="ECO:0007669"/>
    <property type="project" value="TreeGrafter"/>
</dbReference>
<keyword evidence="5" id="KW-0472">Membrane</keyword>
<dbReference type="GO" id="GO:0052621">
    <property type="term" value="F:diguanylate cyclase activity"/>
    <property type="evidence" value="ECO:0007669"/>
    <property type="project" value="UniProtKB-EC"/>
</dbReference>
<proteinExistence type="predicted"/>
<feature type="transmembrane region" description="Helical" evidence="5">
    <location>
        <begin position="49"/>
        <end position="67"/>
    </location>
</feature>
<gene>
    <name evidence="7" type="ORF">DT594_07115</name>
</gene>
<accession>A0A7V7GTG0</accession>
<evidence type="ECO:0000256" key="2">
    <source>
        <dbReference type="ARBA" id="ARBA00004533"/>
    </source>
</evidence>
<feature type="transmembrane region" description="Helical" evidence="5">
    <location>
        <begin position="20"/>
        <end position="37"/>
    </location>
</feature>
<dbReference type="InterPro" id="IPR050469">
    <property type="entry name" value="Diguanylate_Cyclase"/>
</dbReference>
<dbReference type="FunFam" id="3.30.70.270:FF:000001">
    <property type="entry name" value="Diguanylate cyclase domain protein"/>
    <property type="match status" value="1"/>
</dbReference>
<dbReference type="EC" id="2.7.7.65" evidence="3"/>
<feature type="transmembrane region" description="Helical" evidence="5">
    <location>
        <begin position="158"/>
        <end position="178"/>
    </location>
</feature>
<name>A0A7V7GTG0_9GAMM</name>
<evidence type="ECO:0000256" key="5">
    <source>
        <dbReference type="SAM" id="Phobius"/>
    </source>
</evidence>
<dbReference type="InterPro" id="IPR029787">
    <property type="entry name" value="Nucleotide_cyclase"/>
</dbReference>
<evidence type="ECO:0000256" key="3">
    <source>
        <dbReference type="ARBA" id="ARBA00012528"/>
    </source>
</evidence>
<feature type="transmembrane region" description="Helical" evidence="5">
    <location>
        <begin position="102"/>
        <end position="119"/>
    </location>
</feature>
<feature type="transmembrane region" description="Helical" evidence="5">
    <location>
        <begin position="126"/>
        <end position="146"/>
    </location>
</feature>
<comment type="caution">
    <text evidence="7">The sequence shown here is derived from an EMBL/GenBank/DDBJ whole genome shotgun (WGS) entry which is preliminary data.</text>
</comment>
<organism evidence="7 8">
    <name type="scientific">Halopseudomonas laoshanensis</name>
    <dbReference type="NCBI Taxonomy" id="2268758"/>
    <lineage>
        <taxon>Bacteria</taxon>
        <taxon>Pseudomonadati</taxon>
        <taxon>Pseudomonadota</taxon>
        <taxon>Gammaproteobacteria</taxon>
        <taxon>Pseudomonadales</taxon>
        <taxon>Pseudomonadaceae</taxon>
        <taxon>Halopseudomonas</taxon>
    </lineage>
</organism>
<dbReference type="SMART" id="SM00267">
    <property type="entry name" value="GGDEF"/>
    <property type="match status" value="1"/>
</dbReference>
<keyword evidence="5" id="KW-1133">Transmembrane helix</keyword>
<keyword evidence="5" id="KW-0812">Transmembrane</keyword>
<comment type="catalytic activity">
    <reaction evidence="4">
        <text>2 GTP = 3',3'-c-di-GMP + 2 diphosphate</text>
        <dbReference type="Rhea" id="RHEA:24898"/>
        <dbReference type="ChEBI" id="CHEBI:33019"/>
        <dbReference type="ChEBI" id="CHEBI:37565"/>
        <dbReference type="ChEBI" id="CHEBI:58805"/>
        <dbReference type="EC" id="2.7.7.65"/>
    </reaction>
</comment>
<dbReference type="PROSITE" id="PS50887">
    <property type="entry name" value="GGDEF"/>
    <property type="match status" value="1"/>
</dbReference>
<dbReference type="GO" id="GO:0005886">
    <property type="term" value="C:plasma membrane"/>
    <property type="evidence" value="ECO:0007669"/>
    <property type="project" value="UniProtKB-SubCell"/>
</dbReference>
<evidence type="ECO:0000313" key="8">
    <source>
        <dbReference type="Proteomes" id="UP000463138"/>
    </source>
</evidence>
<dbReference type="InterPro" id="IPR000160">
    <property type="entry name" value="GGDEF_dom"/>
</dbReference>
<dbReference type="PANTHER" id="PTHR45138">
    <property type="entry name" value="REGULATORY COMPONENTS OF SENSORY TRANSDUCTION SYSTEM"/>
    <property type="match status" value="1"/>
</dbReference>
<sequence length="374" mass="42127">MTDKDDNTAKFQAIRLQRFYLAQLNYLITYVVIGAAWMAGQYNASAPQAASHVVLGVVLQLGIFAILKSGLNLRFKDPSLTSPQIIIAMLLLTYLLAFSGEFRGSLIMVYPIILLFGVFQLSRSAFFYHAGLALLLYSGLIVYNTLAERSTQPLSVHMLEWFVLACFLAWLSFFCTYIRELRERLQRRHNTLQLHQETLKGMMGQLQNLADTDSLTGLTNRRFFLKEAQRRINLLGPLNKLGIALIDLDNFKRINDCHGHATGDEVLQGFARLASKSLRDQDMIARFGGEEFILLLNNADLATLHQCVDRLRNAFANTQFEGLPEGEHCTFSAGLCLIAAEQDLEARIHQADEALYRAKEAGRNRSETHEAAYA</sequence>
<evidence type="ECO:0000256" key="1">
    <source>
        <dbReference type="ARBA" id="ARBA00001946"/>
    </source>
</evidence>
<dbReference type="InterPro" id="IPR043128">
    <property type="entry name" value="Rev_trsase/Diguanyl_cyclase"/>
</dbReference>
<reference evidence="7 8" key="1">
    <citation type="submission" date="2018-07" db="EMBL/GenBank/DDBJ databases">
        <title>Pseudomonas laoshanensis sp. nov., isolated from soil.</title>
        <authorList>
            <person name="Sun J."/>
            <person name="Yu L."/>
            <person name="Wang M."/>
            <person name="Zhang C."/>
        </authorList>
    </citation>
    <scope>NUCLEOTIDE SEQUENCE [LARGE SCALE GENOMIC DNA]</scope>
    <source>
        <strain evidence="7 8">Y22</strain>
    </source>
</reference>
<feature type="domain" description="GGDEF" evidence="6">
    <location>
        <begin position="239"/>
        <end position="371"/>
    </location>
</feature>
<dbReference type="Gene3D" id="3.30.70.270">
    <property type="match status" value="1"/>
</dbReference>
<dbReference type="Proteomes" id="UP000463138">
    <property type="component" value="Unassembled WGS sequence"/>
</dbReference>
<feature type="transmembrane region" description="Helical" evidence="5">
    <location>
        <begin position="79"/>
        <end position="96"/>
    </location>
</feature>
<dbReference type="Pfam" id="PF00990">
    <property type="entry name" value="GGDEF"/>
    <property type="match status" value="1"/>
</dbReference>
<comment type="subcellular location">
    <subcellularLocation>
        <location evidence="2">Cell inner membrane</location>
    </subcellularLocation>
</comment>
<evidence type="ECO:0000313" key="7">
    <source>
        <dbReference type="EMBL" id="KAA0694658.1"/>
    </source>
</evidence>
<evidence type="ECO:0000256" key="4">
    <source>
        <dbReference type="ARBA" id="ARBA00034247"/>
    </source>
</evidence>
<dbReference type="NCBIfam" id="TIGR00254">
    <property type="entry name" value="GGDEF"/>
    <property type="match status" value="1"/>
</dbReference>
<evidence type="ECO:0000259" key="6">
    <source>
        <dbReference type="PROSITE" id="PS50887"/>
    </source>
</evidence>
<dbReference type="AlphaFoldDB" id="A0A7V7GTG0"/>
<dbReference type="EMBL" id="QOVF01000002">
    <property type="protein sequence ID" value="KAA0694658.1"/>
    <property type="molecule type" value="Genomic_DNA"/>
</dbReference>
<comment type="cofactor">
    <cofactor evidence="1">
        <name>Mg(2+)</name>
        <dbReference type="ChEBI" id="CHEBI:18420"/>
    </cofactor>
</comment>
<dbReference type="GO" id="GO:1902201">
    <property type="term" value="P:negative regulation of bacterial-type flagellum-dependent cell motility"/>
    <property type="evidence" value="ECO:0007669"/>
    <property type="project" value="TreeGrafter"/>
</dbReference>
<dbReference type="PANTHER" id="PTHR45138:SF9">
    <property type="entry name" value="DIGUANYLATE CYCLASE DGCM-RELATED"/>
    <property type="match status" value="1"/>
</dbReference>
<dbReference type="RefSeq" id="WP_149332058.1">
    <property type="nucleotide sequence ID" value="NZ_QOVF01000002.1"/>
</dbReference>
<dbReference type="CDD" id="cd01949">
    <property type="entry name" value="GGDEF"/>
    <property type="match status" value="1"/>
</dbReference>
<protein>
    <recommendedName>
        <fullName evidence="3">diguanylate cyclase</fullName>
        <ecNumber evidence="3">2.7.7.65</ecNumber>
    </recommendedName>
</protein>
<dbReference type="SUPFAM" id="SSF55073">
    <property type="entry name" value="Nucleotide cyclase"/>
    <property type="match status" value="1"/>
</dbReference>
<keyword evidence="8" id="KW-1185">Reference proteome</keyword>
<dbReference type="OrthoDB" id="9803824at2"/>